<dbReference type="HOGENOM" id="CLU_234674_0_0_1"/>
<accession>E9GQK9</accession>
<dbReference type="SUPFAM" id="SSF49879">
    <property type="entry name" value="SMAD/FHA domain"/>
    <property type="match status" value="1"/>
</dbReference>
<keyword evidence="10" id="KW-1185">Reference proteome</keyword>
<feature type="compositionally biased region" description="Basic and acidic residues" evidence="7">
    <location>
        <begin position="1485"/>
        <end position="1498"/>
    </location>
</feature>
<organism evidence="9 10">
    <name type="scientific">Daphnia pulex</name>
    <name type="common">Water flea</name>
    <dbReference type="NCBI Taxonomy" id="6669"/>
    <lineage>
        <taxon>Eukaryota</taxon>
        <taxon>Metazoa</taxon>
        <taxon>Ecdysozoa</taxon>
        <taxon>Arthropoda</taxon>
        <taxon>Crustacea</taxon>
        <taxon>Branchiopoda</taxon>
        <taxon>Diplostraca</taxon>
        <taxon>Cladocera</taxon>
        <taxon>Anomopoda</taxon>
        <taxon>Daphniidae</taxon>
        <taxon>Daphnia</taxon>
    </lineage>
</organism>
<dbReference type="Pfam" id="PF15276">
    <property type="entry name" value="PP1_bind"/>
    <property type="match status" value="1"/>
</dbReference>
<dbReference type="PROSITE" id="PS50006">
    <property type="entry name" value="FHA_DOMAIN"/>
    <property type="match status" value="1"/>
</dbReference>
<feature type="region of interest" description="Disordered" evidence="7">
    <location>
        <begin position="1785"/>
        <end position="1957"/>
    </location>
</feature>
<feature type="compositionally biased region" description="Acidic residues" evidence="7">
    <location>
        <begin position="904"/>
        <end position="918"/>
    </location>
</feature>
<keyword evidence="3" id="KW-0597">Phosphoprotein</keyword>
<dbReference type="CDD" id="cd22673">
    <property type="entry name" value="FHA_Ki67"/>
    <property type="match status" value="1"/>
</dbReference>
<feature type="compositionally biased region" description="Basic and acidic residues" evidence="7">
    <location>
        <begin position="1618"/>
        <end position="1638"/>
    </location>
</feature>
<dbReference type="PANTHER" id="PTHR21603">
    <property type="entry name" value="ANTIGEN KI-67-LIKE PROTEIN"/>
    <property type="match status" value="1"/>
</dbReference>
<feature type="region of interest" description="Disordered" evidence="7">
    <location>
        <begin position="178"/>
        <end position="197"/>
    </location>
</feature>
<dbReference type="InterPro" id="IPR000253">
    <property type="entry name" value="FHA_dom"/>
</dbReference>
<dbReference type="GO" id="GO:0007088">
    <property type="term" value="P:regulation of mitotic nuclear division"/>
    <property type="evidence" value="ECO:0000318"/>
    <property type="project" value="GO_Central"/>
</dbReference>
<keyword evidence="5" id="KW-0539">Nucleus</keyword>
<evidence type="ECO:0000313" key="10">
    <source>
        <dbReference type="Proteomes" id="UP000000305"/>
    </source>
</evidence>
<evidence type="ECO:0000259" key="8">
    <source>
        <dbReference type="PROSITE" id="PS50006"/>
    </source>
</evidence>
<keyword evidence="6" id="KW-0131">Cell cycle</keyword>
<dbReference type="OrthoDB" id="6288785at2759"/>
<proteinExistence type="predicted"/>
<feature type="compositionally biased region" description="Polar residues" evidence="7">
    <location>
        <begin position="926"/>
        <end position="937"/>
    </location>
</feature>
<evidence type="ECO:0000313" key="9">
    <source>
        <dbReference type="EMBL" id="EFX78309.1"/>
    </source>
</evidence>
<dbReference type="KEGG" id="dpx:DAPPUDRAFT_225461"/>
<feature type="compositionally biased region" description="Basic and acidic residues" evidence="7">
    <location>
        <begin position="690"/>
        <end position="709"/>
    </location>
</feature>
<keyword evidence="2" id="KW-1017">Isopeptide bond</keyword>
<feature type="region of interest" description="Disordered" evidence="7">
    <location>
        <begin position="690"/>
        <end position="881"/>
    </location>
</feature>
<evidence type="ECO:0000256" key="1">
    <source>
        <dbReference type="ARBA" id="ARBA00004123"/>
    </source>
</evidence>
<evidence type="ECO:0000256" key="4">
    <source>
        <dbReference type="ARBA" id="ARBA00022843"/>
    </source>
</evidence>
<feature type="compositionally biased region" description="Low complexity" evidence="7">
    <location>
        <begin position="1894"/>
        <end position="1904"/>
    </location>
</feature>
<dbReference type="EMBL" id="GL732558">
    <property type="protein sequence ID" value="EFX78309.1"/>
    <property type="molecule type" value="Genomic_DNA"/>
</dbReference>
<feature type="region of interest" description="Disordered" evidence="7">
    <location>
        <begin position="525"/>
        <end position="545"/>
    </location>
</feature>
<sequence length="1957" mass="212321">MAEISVRLPKPKYGQIVVLQKNGDEPRGHGFPLTSTICVVGRCLKSDIRITSADVSDTHCKFLIDEVSGEASLEIHGNETEVNGTHFEAVSLIKLNHKDVVLVGGRKLRFEYLPPGYKPLSYKPVAESTDSFSAEVVDIEENGDVVDSNAEKEEDIVPEVPSTPSLKRVSFGPYLSPEQFDNTLPPATPIKKGATPRRSTRYSGLKFIRAPIDSLIEEEGGLETPADENFVANEKECVDETLEDAEASVSSVTSVDETSILDKTSPSLAEATEFLEISARANLDMSSIDAMSTMSDVSNIAVVPSECCSFLDEPVEEGDFEVVEQEDTSLFDDDLIGAEIPVPEITTPHLTNGTTLLRSFTTSSLAENMGEEEEEGITLSPEDMSEGINGHTSTVESVAQLEEAEKESVPVESNSVPLSPQADYTDVRGVKQLLQTPKPIPATPKADYTDVEGVEQLLKTPKYAVTSPHSPKVNNSDVEGDLQKTPKPVALDVDDDLPKDVVPALEPVAQVEAVCGVSVEKLIETPDSSPQMKSPEIANSPPADSKVLENVGELSKTLGAEAPETSKVDDSVLEDVDRLHQTPKTLSDDSKLNCTDLEGVARLLETPKTTRSVVVASVAVGKTPEADYTDVRGIKKLLQTPKPPPNTPKADYRDVRGVKRLLATPKATPGTPKADYTDVEGVNLLMKTPKAKDHVKESDEKEVPEKILEESTPETPIDIANSTKDIVDPKVDEGQPLTCEKEEIPVKEDEVETKVTESRRGQRVSRTPKTKTPNVPSKRTATPSEPEEPKDESSVEGKKSCLSDELAEVPTGDESEESAKIPSEIEQQVEEEESVVASAPKRGRRAATSKTNTPKADYRDVSGVKRLLRTPKAMPETPKADYSDVKGVDLLMKTPKAKDPVPQIEEEEKNLAVVEEEAPEKVVVETTSEADLQSSGTAEEPVSDVVESVEEIAATAPQMDMAQPVVEEEPVEKETNPPKRGRRAAATKVDTPKADYRNVSGVKRLLRTPKAMPGTPNADYSDVEGVDLFMKTPKPKDPVPQNEEEEKNVAIVEEEVPEKLVVESTPEAQTSETIEESTSDVVESVEVNTPVASEMGEEKPVVEEEMKEEEPEPPLPKRGRRAAAAKADTPKADYRNVSGVKRLLKTPKAMPGTPKADYSDVEGVDLLMQTTNSKDPVPQIEEEEKNLAVIEEEVPEKIVVESTPEAQTSEPIEEPASDVVSQGEEEKPNVVEEMKEEEPEAPLPKRGRRAAAAAAKVDTPKADYRNVSGVKRLLRTPKVTPGTPKADYSDVEGVDLLMKTPKPKDAVPQSEEEEKNLAIVEEEEEVPEKLIVESTPEAQTSEPIEEPASDVVESVEVNTPVASQMEEEKPVVEEEMKEEEPEAPHPKRGRRAAAAKICTPKFDYRDVKAIEKLLKTSGAAQNTPKVDCTDVEGVELLTKTPQSKDVESASEVAEESSKKPAEKTTTEAAPVDKTETTDELANEEEQTKESEAEKDVIPARRSRRAVPTPKTNTPKPASRSKRKPPQSEPEIQPEVNDTVEAPLLPATEKEEPAVVEEALSEETSQKAEEEEVPVKSVSTPKRSRRAAAVPASKVETPKATRSTRVKKQSESDSVQAEAETRPVRSKRRKDDLFNDEKLSLSPVVRLCQIEVPQRRVSTSSDEMDKEDNKRVSSSSTDEVAPAKRGRGRPKLIKKAVPKRGKAAEAPVPDVVESVASADEMEEVEAKPAKKTTRRATSKQTVEKVEGAPEEKRRRGGSKPAAGLDDVEMLHEGKGHAADIHANHMPDDVLQETNEESTATTSSGRPTRGRKATLKVHFDVAGAAAAASPVRSTRSTRKTTAATAASPPPDKTVSVLLERDPDIDTLAAVGPANEDEEKVPTSTATKRPRQKKVPAAAAVVAAVVAEETEDTESPAAPAVKRTRGGKKVSTDSDVPKVESSSPPPAAPSPRRTRRTRNI</sequence>
<evidence type="ECO:0000256" key="3">
    <source>
        <dbReference type="ARBA" id="ARBA00022553"/>
    </source>
</evidence>
<dbReference type="InParanoid" id="E9GQK9"/>
<dbReference type="InterPro" id="IPR008984">
    <property type="entry name" value="SMAD_FHA_dom_sf"/>
</dbReference>
<gene>
    <name evidence="9" type="ORF">DAPPUDRAFT_225461</name>
</gene>
<feature type="compositionally biased region" description="Polar residues" evidence="7">
    <location>
        <begin position="770"/>
        <end position="782"/>
    </location>
</feature>
<feature type="compositionally biased region" description="Basic and acidic residues" evidence="7">
    <location>
        <begin position="1740"/>
        <end position="1752"/>
    </location>
</feature>
<dbReference type="eggNOG" id="ENOG502QRVV">
    <property type="taxonomic scope" value="Eukaryota"/>
</dbReference>
<dbReference type="STRING" id="6669.E9GQK9"/>
<feature type="compositionally biased region" description="Low complexity" evidence="7">
    <location>
        <begin position="1079"/>
        <end position="1089"/>
    </location>
</feature>
<feature type="compositionally biased region" description="Acidic residues" evidence="7">
    <location>
        <begin position="1042"/>
        <end position="1056"/>
    </location>
</feature>
<evidence type="ECO:0000256" key="6">
    <source>
        <dbReference type="ARBA" id="ARBA00023306"/>
    </source>
</evidence>
<comment type="subcellular location">
    <subcellularLocation>
        <location evidence="1">Nucleus</location>
    </subcellularLocation>
</comment>
<protein>
    <recommendedName>
        <fullName evidence="8">FHA domain-containing protein</fullName>
    </recommendedName>
</protein>
<dbReference type="Proteomes" id="UP000000305">
    <property type="component" value="Unassembled WGS sequence"/>
</dbReference>
<dbReference type="GO" id="GO:0005634">
    <property type="term" value="C:nucleus"/>
    <property type="evidence" value="ECO:0000318"/>
    <property type="project" value="GO_Central"/>
</dbReference>
<feature type="compositionally biased region" description="Basic residues" evidence="7">
    <location>
        <begin position="1683"/>
        <end position="1700"/>
    </location>
</feature>
<dbReference type="InterPro" id="IPR029334">
    <property type="entry name" value="PP1-bd"/>
</dbReference>
<feature type="compositionally biased region" description="Acidic residues" evidence="7">
    <location>
        <begin position="805"/>
        <end position="816"/>
    </location>
</feature>
<feature type="domain" description="FHA" evidence="8">
    <location>
        <begin position="38"/>
        <end position="92"/>
    </location>
</feature>
<feature type="compositionally biased region" description="Low complexity" evidence="7">
    <location>
        <begin position="1820"/>
        <end position="1844"/>
    </location>
</feature>
<dbReference type="Pfam" id="PF00498">
    <property type="entry name" value="FHA"/>
    <property type="match status" value="1"/>
</dbReference>
<name>E9GQK9_DAPPU</name>
<feature type="compositionally biased region" description="Basic and acidic residues" evidence="7">
    <location>
        <begin position="725"/>
        <end position="760"/>
    </location>
</feature>
<evidence type="ECO:0000256" key="2">
    <source>
        <dbReference type="ARBA" id="ARBA00022499"/>
    </source>
</evidence>
<feature type="compositionally biased region" description="Basic and acidic residues" evidence="7">
    <location>
        <begin position="1224"/>
        <end position="1233"/>
    </location>
</feature>
<feature type="region of interest" description="Disordered" evidence="7">
    <location>
        <begin position="897"/>
        <end position="1160"/>
    </location>
</feature>
<dbReference type="GO" id="GO:0005694">
    <property type="term" value="C:chromosome"/>
    <property type="evidence" value="ECO:0000318"/>
    <property type="project" value="GO_Central"/>
</dbReference>
<feature type="compositionally biased region" description="Basic and acidic residues" evidence="7">
    <location>
        <begin position="791"/>
        <end position="802"/>
    </location>
</feature>
<feature type="compositionally biased region" description="Acidic residues" evidence="7">
    <location>
        <begin position="1310"/>
        <end position="1326"/>
    </location>
</feature>
<evidence type="ECO:0000256" key="5">
    <source>
        <dbReference type="ARBA" id="ARBA00023242"/>
    </source>
</evidence>
<dbReference type="PANTHER" id="PTHR21603:SF18">
    <property type="entry name" value="ANTIGEN KI-67-LIKE PROTEIN"/>
    <property type="match status" value="1"/>
</dbReference>
<reference evidence="9 10" key="1">
    <citation type="journal article" date="2011" name="Science">
        <title>The ecoresponsive genome of Daphnia pulex.</title>
        <authorList>
            <person name="Colbourne J.K."/>
            <person name="Pfrender M.E."/>
            <person name="Gilbert D."/>
            <person name="Thomas W.K."/>
            <person name="Tucker A."/>
            <person name="Oakley T.H."/>
            <person name="Tokishita S."/>
            <person name="Aerts A."/>
            <person name="Arnold G.J."/>
            <person name="Basu M.K."/>
            <person name="Bauer D.J."/>
            <person name="Caceres C.E."/>
            <person name="Carmel L."/>
            <person name="Casola C."/>
            <person name="Choi J.H."/>
            <person name="Detter J.C."/>
            <person name="Dong Q."/>
            <person name="Dusheyko S."/>
            <person name="Eads B.D."/>
            <person name="Frohlich T."/>
            <person name="Geiler-Samerotte K.A."/>
            <person name="Gerlach D."/>
            <person name="Hatcher P."/>
            <person name="Jogdeo S."/>
            <person name="Krijgsveld J."/>
            <person name="Kriventseva E.V."/>
            <person name="Kultz D."/>
            <person name="Laforsch C."/>
            <person name="Lindquist E."/>
            <person name="Lopez J."/>
            <person name="Manak J.R."/>
            <person name="Muller J."/>
            <person name="Pangilinan J."/>
            <person name="Patwardhan R.P."/>
            <person name="Pitluck S."/>
            <person name="Pritham E.J."/>
            <person name="Rechtsteiner A."/>
            <person name="Rho M."/>
            <person name="Rogozin I.B."/>
            <person name="Sakarya O."/>
            <person name="Salamov A."/>
            <person name="Schaack S."/>
            <person name="Shapiro H."/>
            <person name="Shiga Y."/>
            <person name="Skalitzky C."/>
            <person name="Smith Z."/>
            <person name="Souvorov A."/>
            <person name="Sung W."/>
            <person name="Tang Z."/>
            <person name="Tsuchiya D."/>
            <person name="Tu H."/>
            <person name="Vos H."/>
            <person name="Wang M."/>
            <person name="Wolf Y.I."/>
            <person name="Yamagata H."/>
            <person name="Yamada T."/>
            <person name="Ye Y."/>
            <person name="Shaw J.R."/>
            <person name="Andrews J."/>
            <person name="Crease T.J."/>
            <person name="Tang H."/>
            <person name="Lucas S.M."/>
            <person name="Robertson H.M."/>
            <person name="Bork P."/>
            <person name="Koonin E.V."/>
            <person name="Zdobnov E.M."/>
            <person name="Grigoriev I.V."/>
            <person name="Lynch M."/>
            <person name="Boore J.L."/>
        </authorList>
    </citation>
    <scope>NUCLEOTIDE SEQUENCE [LARGE SCALE GENOMIC DNA]</scope>
</reference>
<feature type="compositionally biased region" description="Basic and acidic residues" evidence="7">
    <location>
        <begin position="1455"/>
        <end position="1476"/>
    </location>
</feature>
<evidence type="ECO:0000256" key="7">
    <source>
        <dbReference type="SAM" id="MobiDB-lite"/>
    </source>
</evidence>
<feature type="region of interest" description="Disordered" evidence="7">
    <location>
        <begin position="1437"/>
        <end position="1764"/>
    </location>
</feature>
<feature type="region of interest" description="Disordered" evidence="7">
    <location>
        <begin position="1300"/>
        <end position="1396"/>
    </location>
</feature>
<dbReference type="Gene3D" id="2.60.200.20">
    <property type="match status" value="1"/>
</dbReference>
<keyword evidence="4" id="KW-0832">Ubl conjugation</keyword>
<feature type="region of interest" description="Disordered" evidence="7">
    <location>
        <begin position="1196"/>
        <end position="1259"/>
    </location>
</feature>
<dbReference type="OMA" id="DTEDQNM"/>